<protein>
    <submittedName>
        <fullName evidence="2">Uncharacterized protein</fullName>
    </submittedName>
</protein>
<dbReference type="GeneID" id="17279717"/>
<evidence type="ECO:0000313" key="3">
    <source>
        <dbReference type="Proteomes" id="UP000013827"/>
    </source>
</evidence>
<dbReference type="HOGENOM" id="CLU_1900184_0_0_1"/>
<feature type="transmembrane region" description="Helical" evidence="1">
    <location>
        <begin position="28"/>
        <end position="47"/>
    </location>
</feature>
<keyword evidence="1" id="KW-0812">Transmembrane</keyword>
<accession>A0A0D3KFB2</accession>
<dbReference type="EnsemblProtists" id="EOD34447">
    <property type="protein sequence ID" value="EOD34447"/>
    <property type="gene ID" value="EMIHUDRAFT_228623"/>
</dbReference>
<dbReference type="Proteomes" id="UP000013827">
    <property type="component" value="Unassembled WGS sequence"/>
</dbReference>
<dbReference type="RefSeq" id="XP_005786876.1">
    <property type="nucleotide sequence ID" value="XM_005786819.1"/>
</dbReference>
<dbReference type="KEGG" id="ehx:EMIHUDRAFT_228623"/>
<organism evidence="2 3">
    <name type="scientific">Emiliania huxleyi (strain CCMP1516)</name>
    <dbReference type="NCBI Taxonomy" id="280463"/>
    <lineage>
        <taxon>Eukaryota</taxon>
        <taxon>Haptista</taxon>
        <taxon>Haptophyta</taxon>
        <taxon>Prymnesiophyceae</taxon>
        <taxon>Isochrysidales</taxon>
        <taxon>Noelaerhabdaceae</taxon>
        <taxon>Emiliania</taxon>
    </lineage>
</organism>
<evidence type="ECO:0000313" key="2">
    <source>
        <dbReference type="EnsemblProtists" id="EOD34447"/>
    </source>
</evidence>
<dbReference type="PaxDb" id="2903-EOD34447"/>
<proteinExistence type="predicted"/>
<reference evidence="3" key="1">
    <citation type="journal article" date="2013" name="Nature">
        <title>Pan genome of the phytoplankton Emiliania underpins its global distribution.</title>
        <authorList>
            <person name="Read B.A."/>
            <person name="Kegel J."/>
            <person name="Klute M.J."/>
            <person name="Kuo A."/>
            <person name="Lefebvre S.C."/>
            <person name="Maumus F."/>
            <person name="Mayer C."/>
            <person name="Miller J."/>
            <person name="Monier A."/>
            <person name="Salamov A."/>
            <person name="Young J."/>
            <person name="Aguilar M."/>
            <person name="Claverie J.M."/>
            <person name="Frickenhaus S."/>
            <person name="Gonzalez K."/>
            <person name="Herman E.K."/>
            <person name="Lin Y.C."/>
            <person name="Napier J."/>
            <person name="Ogata H."/>
            <person name="Sarno A.F."/>
            <person name="Shmutz J."/>
            <person name="Schroeder D."/>
            <person name="de Vargas C."/>
            <person name="Verret F."/>
            <person name="von Dassow P."/>
            <person name="Valentin K."/>
            <person name="Van de Peer Y."/>
            <person name="Wheeler G."/>
            <person name="Dacks J.B."/>
            <person name="Delwiche C.F."/>
            <person name="Dyhrman S.T."/>
            <person name="Glockner G."/>
            <person name="John U."/>
            <person name="Richards T."/>
            <person name="Worden A.Z."/>
            <person name="Zhang X."/>
            <person name="Grigoriev I.V."/>
            <person name="Allen A.E."/>
            <person name="Bidle K."/>
            <person name="Borodovsky M."/>
            <person name="Bowler C."/>
            <person name="Brownlee C."/>
            <person name="Cock J.M."/>
            <person name="Elias M."/>
            <person name="Gladyshev V.N."/>
            <person name="Groth M."/>
            <person name="Guda C."/>
            <person name="Hadaegh A."/>
            <person name="Iglesias-Rodriguez M.D."/>
            <person name="Jenkins J."/>
            <person name="Jones B.M."/>
            <person name="Lawson T."/>
            <person name="Leese F."/>
            <person name="Lindquist E."/>
            <person name="Lobanov A."/>
            <person name="Lomsadze A."/>
            <person name="Malik S.B."/>
            <person name="Marsh M.E."/>
            <person name="Mackinder L."/>
            <person name="Mock T."/>
            <person name="Mueller-Roeber B."/>
            <person name="Pagarete A."/>
            <person name="Parker M."/>
            <person name="Probert I."/>
            <person name="Quesneville H."/>
            <person name="Raines C."/>
            <person name="Rensing S.A."/>
            <person name="Riano-Pachon D.M."/>
            <person name="Richier S."/>
            <person name="Rokitta S."/>
            <person name="Shiraiwa Y."/>
            <person name="Soanes D.M."/>
            <person name="van der Giezen M."/>
            <person name="Wahlund T.M."/>
            <person name="Williams B."/>
            <person name="Wilson W."/>
            <person name="Wolfe G."/>
            <person name="Wurch L.L."/>
        </authorList>
    </citation>
    <scope>NUCLEOTIDE SEQUENCE</scope>
</reference>
<dbReference type="AlphaFoldDB" id="A0A0D3KFB2"/>
<sequence>MHVAIGHYVSFTGLAGRFSDLQAGSSMGLVYLLSGFVMALGYGQKAVRPSHWLRLRQVLLRLLRRGLLLPPFCVSRADAAADAPIFAGRRFYECILFRGRCAGSEPRTTAQKLSERTNRARIISICPLHNIVGV</sequence>
<keyword evidence="1" id="KW-1133">Transmembrane helix</keyword>
<name>A0A0D3KFB2_EMIH1</name>
<keyword evidence="1" id="KW-0472">Membrane</keyword>
<evidence type="ECO:0000256" key="1">
    <source>
        <dbReference type="SAM" id="Phobius"/>
    </source>
</evidence>
<reference evidence="2" key="2">
    <citation type="submission" date="2024-10" db="UniProtKB">
        <authorList>
            <consortium name="EnsemblProtists"/>
        </authorList>
    </citation>
    <scope>IDENTIFICATION</scope>
</reference>
<keyword evidence="3" id="KW-1185">Reference proteome</keyword>